<reference evidence="1" key="1">
    <citation type="journal article" date="2014" name="Nat. Commun.">
        <title>The emerging biofuel crop Camelina sativa retains a highly undifferentiated hexaploid genome structure.</title>
        <authorList>
            <person name="Kagale S."/>
            <person name="Koh C."/>
            <person name="Nixon J."/>
            <person name="Bollina V."/>
            <person name="Clarke W.E."/>
            <person name="Tuteja R."/>
            <person name="Spillane C."/>
            <person name="Robinson S.J."/>
            <person name="Links M.G."/>
            <person name="Clarke C."/>
            <person name="Higgins E.E."/>
            <person name="Huebert T."/>
            <person name="Sharpe A.G."/>
            <person name="Parkin I.A."/>
        </authorList>
    </citation>
    <scope>NUCLEOTIDE SEQUENCE [LARGE SCALE GENOMIC DNA]</scope>
    <source>
        <strain evidence="1">cv. DH55</strain>
    </source>
</reference>
<dbReference type="InterPro" id="IPR011990">
    <property type="entry name" value="TPR-like_helical_dom_sf"/>
</dbReference>
<gene>
    <name evidence="2" type="primary">LOC109131777</name>
</gene>
<accession>A0ABM1RHL4</accession>
<dbReference type="InterPro" id="IPR045153">
    <property type="entry name" value="Est1/Ebs1-like"/>
</dbReference>
<keyword evidence="1" id="KW-1185">Reference proteome</keyword>
<reference evidence="2" key="2">
    <citation type="submission" date="2025-08" db="UniProtKB">
        <authorList>
            <consortium name="RefSeq"/>
        </authorList>
    </citation>
    <scope>IDENTIFICATION</scope>
    <source>
        <tissue evidence="2">Leaf</tissue>
    </source>
</reference>
<dbReference type="Proteomes" id="UP000694864">
    <property type="component" value="Unplaced"/>
</dbReference>
<dbReference type="RefSeq" id="XP_019098502.1">
    <property type="nucleotide sequence ID" value="XM_019242957.1"/>
</dbReference>
<evidence type="ECO:0000313" key="1">
    <source>
        <dbReference type="Proteomes" id="UP000694864"/>
    </source>
</evidence>
<organism evidence="1 2">
    <name type="scientific">Camelina sativa</name>
    <name type="common">False flax</name>
    <name type="synonym">Myagrum sativum</name>
    <dbReference type="NCBI Taxonomy" id="90675"/>
    <lineage>
        <taxon>Eukaryota</taxon>
        <taxon>Viridiplantae</taxon>
        <taxon>Streptophyta</taxon>
        <taxon>Embryophyta</taxon>
        <taxon>Tracheophyta</taxon>
        <taxon>Spermatophyta</taxon>
        <taxon>Magnoliopsida</taxon>
        <taxon>eudicotyledons</taxon>
        <taxon>Gunneridae</taxon>
        <taxon>Pentapetalae</taxon>
        <taxon>rosids</taxon>
        <taxon>malvids</taxon>
        <taxon>Brassicales</taxon>
        <taxon>Brassicaceae</taxon>
        <taxon>Camelineae</taxon>
        <taxon>Camelina</taxon>
    </lineage>
</organism>
<protein>
    <submittedName>
        <fullName evidence="2">Protein SMG7-like</fullName>
    </submittedName>
</protein>
<name>A0ABM1RHL4_CAMSA</name>
<proteinExistence type="predicted"/>
<feature type="non-terminal residue" evidence="2">
    <location>
        <position position="153"/>
    </location>
</feature>
<dbReference type="PANTHER" id="PTHR15696:SF35">
    <property type="entry name" value="NONSENSE-MEDIATED MRNA DECAY FACTOR SMG7"/>
    <property type="match status" value="1"/>
</dbReference>
<evidence type="ECO:0000313" key="2">
    <source>
        <dbReference type="RefSeq" id="XP_019098502.1"/>
    </source>
</evidence>
<dbReference type="PANTHER" id="PTHR15696">
    <property type="entry name" value="SMG-7 SUPPRESSOR WITH MORPHOLOGICAL EFFECT ON GENITALIA PROTEIN 7"/>
    <property type="match status" value="1"/>
</dbReference>
<dbReference type="GeneID" id="109131777"/>
<sequence length="153" mass="17488">MSLYDERETENRLALWEDYELRGFLPLLPAQTILDFSRKHSFGTEGPKEKKARIKRILAAGKALTSVIKVDQNHVYYDSKKKKFLVGVKPSDDLLDSHSSPPKADALQDNQVMVKHNSPVMQQDQQICMGEEDDDEVIVFKPLVTEKRKEASD</sequence>
<dbReference type="SUPFAM" id="SSF48452">
    <property type="entry name" value="TPR-like"/>
    <property type="match status" value="1"/>
</dbReference>